<dbReference type="GeneID" id="28731773"/>
<accession>A0A0N1H438</accession>
<proteinExistence type="predicted"/>
<name>A0A0N1H438_9EURO</name>
<gene>
    <name evidence="2" type="ORF">AB675_11078</name>
</gene>
<dbReference type="EMBL" id="LFJN01000036">
    <property type="protein sequence ID" value="KPI35847.1"/>
    <property type="molecule type" value="Genomic_DNA"/>
</dbReference>
<dbReference type="RefSeq" id="XP_017995810.1">
    <property type="nucleotide sequence ID" value="XM_018139893.1"/>
</dbReference>
<feature type="compositionally biased region" description="Polar residues" evidence="1">
    <location>
        <begin position="421"/>
        <end position="431"/>
    </location>
</feature>
<protein>
    <submittedName>
        <fullName evidence="2">Uncharacterized protein</fullName>
    </submittedName>
</protein>
<evidence type="ECO:0000313" key="3">
    <source>
        <dbReference type="Proteomes" id="UP000038010"/>
    </source>
</evidence>
<dbReference type="VEuPathDB" id="FungiDB:AB675_11078"/>
<dbReference type="OrthoDB" id="3029913at2759"/>
<comment type="caution">
    <text evidence="2">The sequence shown here is derived from an EMBL/GenBank/DDBJ whole genome shotgun (WGS) entry which is preliminary data.</text>
</comment>
<keyword evidence="3" id="KW-1185">Reference proteome</keyword>
<evidence type="ECO:0000256" key="1">
    <source>
        <dbReference type="SAM" id="MobiDB-lite"/>
    </source>
</evidence>
<dbReference type="AlphaFoldDB" id="A0A0N1H438"/>
<feature type="region of interest" description="Disordered" evidence="1">
    <location>
        <begin position="389"/>
        <end position="431"/>
    </location>
</feature>
<sequence>MKGVSETPDLDEEIRWKFGTEIVVWYDHALHVLTVRALIVARDSKDVDTYSRKETRHMEDNKPGRWSTPRVHRHRPAYRARHLVLKHVQKHITKAKRGIAGAEHDADADPPALDPGQERLYSFYAPGLEAGIHDITVTQKIHSPAVEGVPADEKDVVSTKTFRVSPPRFALPDGEVHSTYPPQDVMEEASVSADEFARNRTPWLALLSFSDDAIGQNELYLQPNQLNGPDSIFPPSMLQPGSPPIVQSATYSIYMAIQDLWKMSAYVTTPINAKQTGDPVDGSTKANIVFLPTSLFTSFVTKYNNDGTPVPQQSQPDVSRNAIHAGAVEATKKELLAHRYRSKESVIAQLTDTMAGLEDIFQGDKQTDMLSRWKRPREARINLSHRQNDETGSTYLKHGRATARKLASTTDGHPNHATPEQGPQTLKDVSSTPDLYNEFNTPYSNDWKIILNWVLDKMYLSNLPAHYLITDPSCLPNETLRFFHIDRNWIDCFLDGALSLANQVSRDDDQVRGIIKSILEIYITGELSPFFGYAPQIPSFGFLMRSSLVMRFPDLVITAPRAPGDLRAPILRQENIAKDTLLVLFDRLPSHPDFKSLIISQPQHQQFFSLGATLGPDPTAPIGTPHPPLELELIYTRVYAPVAKIDPHVKMEYDKDVFKSSDSPTVFDWKNRTLMFPAFAQRVYDKISSGMNSIVPNLPQDQVGPPAPNYTDTVGPDCKGLPSSALLGIQMNEPMYQMEVQIPSQGVAATSIGQTKSADVTKPVIPAASPQEAPQMPSSPQPYQIAISEPSRRQFPLPSPQERKRLPPSNFKHSELPLPPPHHRPRRIPTHFFDPSRTPNFKLDPPTTDQNFAISCHHISNFGKPVPTNIKAPMDLVFSIQLRQGYNTNWQLNYLHFEIPMETKTKPTAATSNTSAPLLRANYQDATAVMLSNQRFNAWGPVAAADNSFLNVVLQPRWAPKAAALDLKQEWSFVLNQVRVVQGYTGKVRVNVIQGFTAVNGPQPEQVRGFILVDLAPAKS</sequence>
<feature type="region of interest" description="Disordered" evidence="1">
    <location>
        <begin position="51"/>
        <end position="71"/>
    </location>
</feature>
<reference evidence="2 3" key="1">
    <citation type="submission" date="2015-06" db="EMBL/GenBank/DDBJ databases">
        <title>Draft genome of the ant-associated black yeast Phialophora attae CBS 131958.</title>
        <authorList>
            <person name="Moreno L.F."/>
            <person name="Stielow B.J."/>
            <person name="de Hoog S."/>
            <person name="Vicente V.A."/>
            <person name="Weiss V.A."/>
            <person name="de Vries M."/>
            <person name="Cruz L.M."/>
            <person name="Souza E.M."/>
        </authorList>
    </citation>
    <scope>NUCLEOTIDE SEQUENCE [LARGE SCALE GENOMIC DNA]</scope>
    <source>
        <strain evidence="2 3">CBS 131958</strain>
    </source>
</reference>
<organism evidence="2 3">
    <name type="scientific">Cyphellophora attinorum</name>
    <dbReference type="NCBI Taxonomy" id="1664694"/>
    <lineage>
        <taxon>Eukaryota</taxon>
        <taxon>Fungi</taxon>
        <taxon>Dikarya</taxon>
        <taxon>Ascomycota</taxon>
        <taxon>Pezizomycotina</taxon>
        <taxon>Eurotiomycetes</taxon>
        <taxon>Chaetothyriomycetidae</taxon>
        <taxon>Chaetothyriales</taxon>
        <taxon>Cyphellophoraceae</taxon>
        <taxon>Cyphellophora</taxon>
    </lineage>
</organism>
<feature type="region of interest" description="Disordered" evidence="1">
    <location>
        <begin position="793"/>
        <end position="825"/>
    </location>
</feature>
<dbReference type="Proteomes" id="UP000038010">
    <property type="component" value="Unassembled WGS sequence"/>
</dbReference>
<evidence type="ECO:0000313" key="2">
    <source>
        <dbReference type="EMBL" id="KPI35847.1"/>
    </source>
</evidence>
<feature type="compositionally biased region" description="Basic and acidic residues" evidence="1">
    <location>
        <begin position="51"/>
        <end position="63"/>
    </location>
</feature>